<dbReference type="CDD" id="cd17470">
    <property type="entry name" value="T3SS_Flik_C"/>
    <property type="match status" value="1"/>
</dbReference>
<name>A0A1G9MK59_9BACI</name>
<dbReference type="Gene3D" id="3.30.750.140">
    <property type="match status" value="1"/>
</dbReference>
<dbReference type="AlphaFoldDB" id="A0A1G9MK59"/>
<dbReference type="InterPro" id="IPR038610">
    <property type="entry name" value="FliK-like_C_sf"/>
</dbReference>
<gene>
    <name evidence="3" type="ORF">SAMN05216244_0604</name>
</gene>
<dbReference type="EMBL" id="FNHF01000001">
    <property type="protein sequence ID" value="SDL74025.1"/>
    <property type="molecule type" value="Genomic_DNA"/>
</dbReference>
<feature type="domain" description="Flagellar hook-length control protein-like C-terminal" evidence="2">
    <location>
        <begin position="344"/>
        <end position="418"/>
    </location>
</feature>
<evidence type="ECO:0000313" key="4">
    <source>
        <dbReference type="Proteomes" id="UP000182347"/>
    </source>
</evidence>
<proteinExistence type="predicted"/>
<feature type="region of interest" description="Disordered" evidence="1">
    <location>
        <begin position="418"/>
        <end position="467"/>
    </location>
</feature>
<protein>
    <submittedName>
        <fullName evidence="3">Hook-length control protein FliK</fullName>
    </submittedName>
</protein>
<reference evidence="4" key="1">
    <citation type="submission" date="2016-10" db="EMBL/GenBank/DDBJ databases">
        <authorList>
            <person name="Varghese N."/>
            <person name="Submissions S."/>
        </authorList>
    </citation>
    <scope>NUCLEOTIDE SEQUENCE [LARGE SCALE GENOMIC DNA]</scope>
    <source>
        <strain evidence="4">CGMCC 1.6199</strain>
    </source>
</reference>
<evidence type="ECO:0000259" key="2">
    <source>
        <dbReference type="Pfam" id="PF02120"/>
    </source>
</evidence>
<dbReference type="Proteomes" id="UP000182347">
    <property type="component" value="Unassembled WGS sequence"/>
</dbReference>
<accession>A0A1G9MK59</accession>
<feature type="compositionally biased region" description="Polar residues" evidence="1">
    <location>
        <begin position="418"/>
        <end position="433"/>
    </location>
</feature>
<dbReference type="STRING" id="482461.SAMN05216244_0604"/>
<dbReference type="InterPro" id="IPR021136">
    <property type="entry name" value="Flagellar_hook_control-like_C"/>
</dbReference>
<organism evidence="3 4">
    <name type="scientific">Sediminibacillus halophilus</name>
    <dbReference type="NCBI Taxonomy" id="482461"/>
    <lineage>
        <taxon>Bacteria</taxon>
        <taxon>Bacillati</taxon>
        <taxon>Bacillota</taxon>
        <taxon>Bacilli</taxon>
        <taxon>Bacillales</taxon>
        <taxon>Bacillaceae</taxon>
        <taxon>Sediminibacillus</taxon>
    </lineage>
</organism>
<dbReference type="Pfam" id="PF02120">
    <property type="entry name" value="Flg_hook"/>
    <property type="match status" value="1"/>
</dbReference>
<sequence length="467" mass="51497">MNSIGLFNVQPNTSLTPLSSSEEGIGLTGLTTAFKELMMQNSSESDEEKTDAQGSVLNGLLSTLKSLGIELSDEDLAKLDALSPQVQEVISEMLQNETTMEKLSEDHPKMGPTELIAVLIQNVKNVVGKEKLTDGPLTGKTTVALPTTSEQAVAMLQNQQAVLIQPVASTVDHESKQSFQMIWEQAKIVLGKIDAGNPTKEQEASLKQLLQQWVNQEKVAGKTNMAVGSNNENSFKGETKLQNVWQQLVKTFRSRDNLSAQNRYPGNSSVTSADIGKWIKQALARQSDEGPSNQAVASQQQVNSMPISKVEQYVVHLNQTGSQEANQKQLTETLQKAIQESNFLKSNGTRELSIKLRPAQLGDVMVKMTQLNGEMTVKITVTSQAAKDMLEGNLHQLKHMFSPQQVVVEKQDAQLLQQDNRNNGQQSNSNMDQSEQENDYPQDESRESSEEDSEGKSFSDFLMNEKV</sequence>
<dbReference type="OrthoDB" id="2968951at2"/>
<dbReference type="RefSeq" id="WP_074597370.1">
    <property type="nucleotide sequence ID" value="NZ_FNHF01000001.1"/>
</dbReference>
<evidence type="ECO:0000313" key="3">
    <source>
        <dbReference type="EMBL" id="SDL74025.1"/>
    </source>
</evidence>
<keyword evidence="4" id="KW-1185">Reference proteome</keyword>
<evidence type="ECO:0000256" key="1">
    <source>
        <dbReference type="SAM" id="MobiDB-lite"/>
    </source>
</evidence>